<proteinExistence type="predicted"/>
<accession>A0A1M5HZN1</accession>
<keyword evidence="3" id="KW-1185">Reference proteome</keyword>
<keyword evidence="1" id="KW-0472">Membrane</keyword>
<evidence type="ECO:0000256" key="1">
    <source>
        <dbReference type="SAM" id="Phobius"/>
    </source>
</evidence>
<organism evidence="2 3">
    <name type="scientific">Salegentibacter echinorum</name>
    <dbReference type="NCBI Taxonomy" id="1073325"/>
    <lineage>
        <taxon>Bacteria</taxon>
        <taxon>Pseudomonadati</taxon>
        <taxon>Bacteroidota</taxon>
        <taxon>Flavobacteriia</taxon>
        <taxon>Flavobacteriales</taxon>
        <taxon>Flavobacteriaceae</taxon>
        <taxon>Salegentibacter</taxon>
    </lineage>
</organism>
<name>A0A1M5HZN1_SALEC</name>
<dbReference type="RefSeq" id="WP_175545952.1">
    <property type="nucleotide sequence ID" value="NZ_FQVT01000006.1"/>
</dbReference>
<evidence type="ECO:0000313" key="3">
    <source>
        <dbReference type="Proteomes" id="UP000183945"/>
    </source>
</evidence>
<reference evidence="3" key="1">
    <citation type="submission" date="2016-11" db="EMBL/GenBank/DDBJ databases">
        <authorList>
            <person name="Varghese N."/>
            <person name="Submissions S."/>
        </authorList>
    </citation>
    <scope>NUCLEOTIDE SEQUENCE [LARGE SCALE GENOMIC DNA]</scope>
    <source>
        <strain evidence="3">DSM 24579</strain>
    </source>
</reference>
<dbReference type="AlphaFoldDB" id="A0A1M5HZN1"/>
<feature type="transmembrane region" description="Helical" evidence="1">
    <location>
        <begin position="20"/>
        <end position="45"/>
    </location>
</feature>
<sequence length="49" mass="5621">MDIFNIFFENYKHATAGFHFMAKAFILLILAFILLAVGFAIVGTIQMYF</sequence>
<gene>
    <name evidence="2" type="ORF">SAMN05444483_10680</name>
</gene>
<keyword evidence="1" id="KW-0812">Transmembrane</keyword>
<dbReference type="EMBL" id="FQVT01000006">
    <property type="protein sequence ID" value="SHG21516.1"/>
    <property type="molecule type" value="Genomic_DNA"/>
</dbReference>
<keyword evidence="1" id="KW-1133">Transmembrane helix</keyword>
<dbReference type="Proteomes" id="UP000183945">
    <property type="component" value="Unassembled WGS sequence"/>
</dbReference>
<protein>
    <submittedName>
        <fullName evidence="2">Uncharacterized protein</fullName>
    </submittedName>
</protein>
<evidence type="ECO:0000313" key="2">
    <source>
        <dbReference type="EMBL" id="SHG21516.1"/>
    </source>
</evidence>